<dbReference type="InterPro" id="IPR053177">
    <property type="entry name" value="ADP-glucose_phosphorylase"/>
</dbReference>
<dbReference type="PIRSF" id="PIRSF000808">
    <property type="entry name" value="GalT"/>
    <property type="match status" value="1"/>
</dbReference>
<dbReference type="NCBIfam" id="TIGR00209">
    <property type="entry name" value="galT_1"/>
    <property type="match status" value="1"/>
</dbReference>
<dbReference type="Gene3D" id="3.30.428.10">
    <property type="entry name" value="HIT-like"/>
    <property type="match status" value="2"/>
</dbReference>
<evidence type="ECO:0000256" key="3">
    <source>
        <dbReference type="ARBA" id="ARBA00023277"/>
    </source>
</evidence>
<keyword evidence="2 8" id="KW-0548">Nucleotidyltransferase</keyword>
<feature type="active site" description="Tele-UMP-histidine intermediate" evidence="5">
    <location>
        <position position="169"/>
    </location>
</feature>
<evidence type="ECO:0000313" key="8">
    <source>
        <dbReference type="EMBL" id="PIS16267.1"/>
    </source>
</evidence>
<dbReference type="GO" id="GO:0006012">
    <property type="term" value="P:galactose metabolic process"/>
    <property type="evidence" value="ECO:0007669"/>
    <property type="project" value="UniProtKB-UniRule"/>
</dbReference>
<protein>
    <recommendedName>
        <fullName evidence="4">Galactose-1-phosphate uridylyltransferase</fullName>
        <ecNumber evidence="4">2.7.7.12</ecNumber>
    </recommendedName>
</protein>
<feature type="domain" description="Galactose-1-phosphate uridyl transferase N-terminal" evidence="7">
    <location>
        <begin position="7"/>
        <end position="174"/>
    </location>
</feature>
<comment type="cofactor">
    <cofactor evidence="6">
        <name>Zn(2+)</name>
        <dbReference type="ChEBI" id="CHEBI:29105"/>
    </cofactor>
    <text evidence="6">Binds 1 zinc ion per subunit.</text>
</comment>
<evidence type="ECO:0000256" key="4">
    <source>
        <dbReference type="NCBIfam" id="TIGR00209"/>
    </source>
</evidence>
<keyword evidence="6" id="KW-0862">Zinc</keyword>
<keyword evidence="1 8" id="KW-0808">Transferase</keyword>
<feature type="binding site" evidence="6">
    <location>
        <position position="51"/>
    </location>
    <ligand>
        <name>Zn(2+)</name>
        <dbReference type="ChEBI" id="CHEBI:29105"/>
    </ligand>
</feature>
<dbReference type="InterPro" id="IPR036265">
    <property type="entry name" value="HIT-like_sf"/>
</dbReference>
<dbReference type="Proteomes" id="UP000229080">
    <property type="component" value="Unassembled WGS sequence"/>
</dbReference>
<dbReference type="PANTHER" id="PTHR42763">
    <property type="entry name" value="ADP-GLUCOSE PHOSPHORYLASE"/>
    <property type="match status" value="1"/>
</dbReference>
<dbReference type="InterPro" id="IPR005849">
    <property type="entry name" value="GalP_Utransf_N"/>
</dbReference>
<dbReference type="SUPFAM" id="SSF54197">
    <property type="entry name" value="HIT-like"/>
    <property type="match status" value="2"/>
</dbReference>
<evidence type="ECO:0000256" key="5">
    <source>
        <dbReference type="PIRSR" id="PIRSR000808-1"/>
    </source>
</evidence>
<name>A0A2H0WUH2_9BACT</name>
<dbReference type="Pfam" id="PF11969">
    <property type="entry name" value="DcpS_C"/>
    <property type="match status" value="1"/>
</dbReference>
<evidence type="ECO:0000256" key="6">
    <source>
        <dbReference type="PIRSR" id="PIRSR000808-3"/>
    </source>
</evidence>
<evidence type="ECO:0000256" key="2">
    <source>
        <dbReference type="ARBA" id="ARBA00022695"/>
    </source>
</evidence>
<dbReference type="InterPro" id="IPR001937">
    <property type="entry name" value="GalP_UDPtransf1"/>
</dbReference>
<accession>A0A2H0WUH2</accession>
<gene>
    <name evidence="8" type="primary">galT</name>
    <name evidence="8" type="ORF">COT61_04850</name>
</gene>
<reference evidence="9" key="1">
    <citation type="submission" date="2017-09" db="EMBL/GenBank/DDBJ databases">
        <title>Depth-based differentiation of microbial function through sediment-hosted aquifers and enrichment of novel symbionts in the deep terrestrial subsurface.</title>
        <authorList>
            <person name="Probst A.J."/>
            <person name="Ladd B."/>
            <person name="Jarett J.K."/>
            <person name="Geller-Mcgrath D.E."/>
            <person name="Sieber C.M.K."/>
            <person name="Emerson J.B."/>
            <person name="Anantharaman K."/>
            <person name="Thomas B.C."/>
            <person name="Malmstrom R."/>
            <person name="Stieglmeier M."/>
            <person name="Klingl A."/>
            <person name="Woyke T."/>
            <person name="Ryan C.M."/>
            <person name="Banfield J.F."/>
        </authorList>
    </citation>
    <scope>NUCLEOTIDE SEQUENCE [LARGE SCALE GENOMIC DNA]</scope>
</reference>
<dbReference type="PANTHER" id="PTHR42763:SF2">
    <property type="entry name" value="ADP-GLUCOSE PHOSPHORYLASE"/>
    <property type="match status" value="1"/>
</dbReference>
<proteinExistence type="predicted"/>
<dbReference type="EMBL" id="PEZF01000164">
    <property type="protein sequence ID" value="PIS16267.1"/>
    <property type="molecule type" value="Genomic_DNA"/>
</dbReference>
<comment type="caution">
    <text evidence="8">The sequence shown here is derived from an EMBL/GenBank/DDBJ whole genome shotgun (WGS) entry which is preliminary data.</text>
</comment>
<organism evidence="8 9">
    <name type="scientific">Candidatus Portnoybacteria bacterium CG09_land_8_20_14_0_10_44_13</name>
    <dbReference type="NCBI Taxonomy" id="1974811"/>
    <lineage>
        <taxon>Bacteria</taxon>
        <taxon>Candidatus Portnoyibacteriota</taxon>
    </lineage>
</organism>
<feature type="binding site" evidence="6">
    <location>
        <position position="167"/>
    </location>
    <ligand>
        <name>Zn(2+)</name>
        <dbReference type="ChEBI" id="CHEBI:29105"/>
    </ligand>
</feature>
<dbReference type="GO" id="GO:0008270">
    <property type="term" value="F:zinc ion binding"/>
    <property type="evidence" value="ECO:0007669"/>
    <property type="project" value="InterPro"/>
</dbReference>
<feature type="binding site" evidence="6">
    <location>
        <position position="116"/>
    </location>
    <ligand>
        <name>Zn(2+)</name>
        <dbReference type="ChEBI" id="CHEBI:29105"/>
    </ligand>
</feature>
<dbReference type="EC" id="2.7.7.12" evidence="4"/>
<evidence type="ECO:0000313" key="9">
    <source>
        <dbReference type="Proteomes" id="UP000229080"/>
    </source>
</evidence>
<evidence type="ECO:0000259" key="7">
    <source>
        <dbReference type="Pfam" id="PF01087"/>
    </source>
</evidence>
<keyword evidence="3" id="KW-0119">Carbohydrate metabolism</keyword>
<feature type="binding site" evidence="6">
    <location>
        <position position="54"/>
    </location>
    <ligand>
        <name>Zn(2+)</name>
        <dbReference type="ChEBI" id="CHEBI:29105"/>
    </ligand>
</feature>
<dbReference type="GO" id="GO:0008108">
    <property type="term" value="F:UDP-glucose:hexose-1-phosphate uridylyltransferase activity"/>
    <property type="evidence" value="ECO:0007669"/>
    <property type="project" value="UniProtKB-UniRule"/>
</dbReference>
<sequence>MTNEQNKPASELRFNLVCKDWVVIATGRAKRPETFARDKSEREQDTSRDNCPFCDLGTQALPVLEYKNQAGEWTLAVVSNKFPAFSLGESLRERAEGPYSLMDGLGFHEVVVLRDHDRHISELSVPEIAQLLHAYQERYLELMNEKFVNYVSIFHNYGREAGASIYHPHSQIIAIPIIDPDLQRSLNGSRQFFEMQGRCVHCAIIEWDREDKRRIVFENEHFVVLCPFASKVAFEVRIYPKEHRSYFERIKNGEQESLAEALKVALGKIYKALNDPPFNFFIHTSPCDGKDYAHYHWHLVIFPKTSVWAGFELGAGIEISTIEPEKAAEYLRGI</sequence>
<evidence type="ECO:0000256" key="1">
    <source>
        <dbReference type="ARBA" id="ARBA00022679"/>
    </source>
</evidence>
<keyword evidence="6" id="KW-0479">Metal-binding</keyword>
<dbReference type="Pfam" id="PF01087">
    <property type="entry name" value="GalP_UDP_transf"/>
    <property type="match status" value="1"/>
</dbReference>
<dbReference type="AlphaFoldDB" id="A0A2H0WUH2"/>